<dbReference type="Pfam" id="PF13413">
    <property type="entry name" value="HTH_25"/>
    <property type="match status" value="1"/>
</dbReference>
<keyword evidence="1" id="KW-0472">Membrane</keyword>
<dbReference type="Gene3D" id="2.60.40.10">
    <property type="entry name" value="Immunoglobulins"/>
    <property type="match status" value="1"/>
</dbReference>
<reference evidence="2 3" key="1">
    <citation type="journal article" date="2016" name="Nat. Commun.">
        <title>Thousands of microbial genomes shed light on interconnected biogeochemical processes in an aquifer system.</title>
        <authorList>
            <person name="Anantharaman K."/>
            <person name="Brown C.T."/>
            <person name="Hug L.A."/>
            <person name="Sharon I."/>
            <person name="Castelle C.J."/>
            <person name="Probst A.J."/>
            <person name="Thomas B.C."/>
            <person name="Singh A."/>
            <person name="Wilkins M.J."/>
            <person name="Karaoz U."/>
            <person name="Brodie E.L."/>
            <person name="Williams K.H."/>
            <person name="Hubbard S.S."/>
            <person name="Banfield J.F."/>
        </authorList>
    </citation>
    <scope>NUCLEOTIDE SEQUENCE [LARGE SCALE GENOMIC DNA]</scope>
</reference>
<sequence>MRTVGEILKKARFEKHLSLEEVEKTLRIRKKFLEALETNRWSDLPSLPYIKGFLKNYSVFLGLLPDEILAVFRRQFSEKEEIKVLPQKLKGDSLPFSLRITPQIVTITLITAFLTLFFGYLFSQYRAYTSPPDLTIDRPQEGEIVKSKDIQVSGKTDSDVVLSVNDQKIALEGNGEFKTTLTLTPGINTIIIQSVRKNGKKHTITRIVSYQENNNP</sequence>
<protein>
    <recommendedName>
        <fullName evidence="4">HTH cro/C1-type domain-containing protein</fullName>
    </recommendedName>
</protein>
<feature type="transmembrane region" description="Helical" evidence="1">
    <location>
        <begin position="104"/>
        <end position="122"/>
    </location>
</feature>
<organism evidence="2 3">
    <name type="scientific">Candidatus Gottesmanbacteria bacterium RIFCSPHIGHO2_02_FULL_39_11</name>
    <dbReference type="NCBI Taxonomy" id="1798382"/>
    <lineage>
        <taxon>Bacteria</taxon>
        <taxon>Candidatus Gottesmaniibacteriota</taxon>
    </lineage>
</organism>
<dbReference type="InterPro" id="IPR050400">
    <property type="entry name" value="Bact_Cytoskel_RodZ"/>
</dbReference>
<dbReference type="PANTHER" id="PTHR34475:SF1">
    <property type="entry name" value="CYTOSKELETON PROTEIN RODZ"/>
    <property type="match status" value="1"/>
</dbReference>
<accession>A0A1F5ZY80</accession>
<evidence type="ECO:0000313" key="3">
    <source>
        <dbReference type="Proteomes" id="UP000176923"/>
    </source>
</evidence>
<dbReference type="AlphaFoldDB" id="A0A1F5ZY80"/>
<name>A0A1F5ZY80_9BACT</name>
<dbReference type="Proteomes" id="UP000176923">
    <property type="component" value="Unassembled WGS sequence"/>
</dbReference>
<dbReference type="InterPro" id="IPR013783">
    <property type="entry name" value="Ig-like_fold"/>
</dbReference>
<dbReference type="InterPro" id="IPR010982">
    <property type="entry name" value="Lambda_DNA-bd_dom_sf"/>
</dbReference>
<comment type="caution">
    <text evidence="2">The sequence shown here is derived from an EMBL/GenBank/DDBJ whole genome shotgun (WGS) entry which is preliminary data.</text>
</comment>
<evidence type="ECO:0000313" key="2">
    <source>
        <dbReference type="EMBL" id="OGG16997.1"/>
    </source>
</evidence>
<keyword evidence="1" id="KW-1133">Transmembrane helix</keyword>
<dbReference type="STRING" id="1798382.A3D77_03665"/>
<dbReference type="Gene3D" id="1.10.260.40">
    <property type="entry name" value="lambda repressor-like DNA-binding domains"/>
    <property type="match status" value="1"/>
</dbReference>
<proteinExistence type="predicted"/>
<keyword evidence="1" id="KW-0812">Transmembrane</keyword>
<evidence type="ECO:0000256" key="1">
    <source>
        <dbReference type="SAM" id="Phobius"/>
    </source>
</evidence>
<dbReference type="GO" id="GO:0003677">
    <property type="term" value="F:DNA binding"/>
    <property type="evidence" value="ECO:0007669"/>
    <property type="project" value="InterPro"/>
</dbReference>
<gene>
    <name evidence="2" type="ORF">A3D77_03665</name>
</gene>
<evidence type="ECO:0008006" key="4">
    <source>
        <dbReference type="Google" id="ProtNLM"/>
    </source>
</evidence>
<dbReference type="PANTHER" id="PTHR34475">
    <property type="match status" value="1"/>
</dbReference>
<dbReference type="EMBL" id="MFJL01000004">
    <property type="protein sequence ID" value="OGG16997.1"/>
    <property type="molecule type" value="Genomic_DNA"/>
</dbReference>
<dbReference type="Pfam" id="PF09136">
    <property type="entry name" value="Glucodextran_B"/>
    <property type="match status" value="1"/>
</dbReference>